<feature type="compositionally biased region" description="Basic and acidic residues" evidence="1">
    <location>
        <begin position="56"/>
        <end position="65"/>
    </location>
</feature>
<keyword evidence="3" id="KW-1185">Reference proteome</keyword>
<evidence type="ECO:0000313" key="2">
    <source>
        <dbReference type="EMBL" id="KAL3687927.1"/>
    </source>
</evidence>
<evidence type="ECO:0000256" key="1">
    <source>
        <dbReference type="SAM" id="MobiDB-lite"/>
    </source>
</evidence>
<feature type="region of interest" description="Disordered" evidence="1">
    <location>
        <begin position="31"/>
        <end position="71"/>
    </location>
</feature>
<comment type="caution">
    <text evidence="2">The sequence shown here is derived from an EMBL/GenBank/DDBJ whole genome shotgun (WGS) entry which is preliminary data.</text>
</comment>
<reference evidence="2 3" key="1">
    <citation type="submission" date="2024-09" db="EMBL/GenBank/DDBJ databases">
        <title>Chromosome-scale assembly of Riccia sorocarpa.</title>
        <authorList>
            <person name="Paukszto L."/>
        </authorList>
    </citation>
    <scope>NUCLEOTIDE SEQUENCE [LARGE SCALE GENOMIC DNA]</scope>
    <source>
        <strain evidence="2">LP-2024</strain>
        <tissue evidence="2">Aerial parts of the thallus</tissue>
    </source>
</reference>
<gene>
    <name evidence="2" type="ORF">R1sor_014236</name>
</gene>
<dbReference type="AlphaFoldDB" id="A0ABD3HBU6"/>
<feature type="compositionally biased region" description="Polar residues" evidence="1">
    <location>
        <begin position="31"/>
        <end position="55"/>
    </location>
</feature>
<dbReference type="EMBL" id="JBJQOH010000004">
    <property type="protein sequence ID" value="KAL3687927.1"/>
    <property type="molecule type" value="Genomic_DNA"/>
</dbReference>
<name>A0ABD3HBU6_9MARC</name>
<organism evidence="2 3">
    <name type="scientific">Riccia sorocarpa</name>
    <dbReference type="NCBI Taxonomy" id="122646"/>
    <lineage>
        <taxon>Eukaryota</taxon>
        <taxon>Viridiplantae</taxon>
        <taxon>Streptophyta</taxon>
        <taxon>Embryophyta</taxon>
        <taxon>Marchantiophyta</taxon>
        <taxon>Marchantiopsida</taxon>
        <taxon>Marchantiidae</taxon>
        <taxon>Marchantiales</taxon>
        <taxon>Ricciaceae</taxon>
        <taxon>Riccia</taxon>
    </lineage>
</organism>
<evidence type="ECO:0000313" key="3">
    <source>
        <dbReference type="Proteomes" id="UP001633002"/>
    </source>
</evidence>
<sequence length="71" mass="7344">MVESQVDSVGPSPVLKNEERLRAGSYVLYGSDSQGAGSGTTTETFVLQDGLQSPTERGRLGKGEDSLGGSP</sequence>
<proteinExistence type="predicted"/>
<dbReference type="Proteomes" id="UP001633002">
    <property type="component" value="Unassembled WGS sequence"/>
</dbReference>
<protein>
    <submittedName>
        <fullName evidence="2">Uncharacterized protein</fullName>
    </submittedName>
</protein>
<accession>A0ABD3HBU6</accession>